<accession>A0A0M3IMP9</accession>
<dbReference type="Proteomes" id="UP000036681">
    <property type="component" value="Unplaced"/>
</dbReference>
<sequence length="54" mass="6127">SQFFRLEVESLEKNIKKLKVEAELLEDQISKLREIIFQSVTDRASHSIPGGIGV</sequence>
<proteinExistence type="predicted"/>
<dbReference type="WBParaSite" id="ALUE_0002002701-mRNA-1">
    <property type="protein sequence ID" value="ALUE_0002002701-mRNA-1"/>
    <property type="gene ID" value="ALUE_0002002701"/>
</dbReference>
<dbReference type="AlphaFoldDB" id="A0A0M3IMP9"/>
<name>A0A0M3IMP9_ASCLU</name>
<keyword evidence="2" id="KW-1185">Reference proteome</keyword>
<keyword evidence="1" id="KW-0175">Coiled coil</keyword>
<protein>
    <submittedName>
        <fullName evidence="3">Transposase</fullName>
    </submittedName>
</protein>
<evidence type="ECO:0000256" key="1">
    <source>
        <dbReference type="SAM" id="Coils"/>
    </source>
</evidence>
<reference evidence="3" key="1">
    <citation type="submission" date="2017-02" db="UniProtKB">
        <authorList>
            <consortium name="WormBaseParasite"/>
        </authorList>
    </citation>
    <scope>IDENTIFICATION</scope>
</reference>
<feature type="coiled-coil region" evidence="1">
    <location>
        <begin position="1"/>
        <end position="35"/>
    </location>
</feature>
<evidence type="ECO:0000313" key="2">
    <source>
        <dbReference type="Proteomes" id="UP000036681"/>
    </source>
</evidence>
<organism evidence="2 3">
    <name type="scientific">Ascaris lumbricoides</name>
    <name type="common">Giant roundworm</name>
    <dbReference type="NCBI Taxonomy" id="6252"/>
    <lineage>
        <taxon>Eukaryota</taxon>
        <taxon>Metazoa</taxon>
        <taxon>Ecdysozoa</taxon>
        <taxon>Nematoda</taxon>
        <taxon>Chromadorea</taxon>
        <taxon>Rhabditida</taxon>
        <taxon>Spirurina</taxon>
        <taxon>Ascaridomorpha</taxon>
        <taxon>Ascaridoidea</taxon>
        <taxon>Ascarididae</taxon>
        <taxon>Ascaris</taxon>
    </lineage>
</organism>
<evidence type="ECO:0000313" key="3">
    <source>
        <dbReference type="WBParaSite" id="ALUE_0002002701-mRNA-1"/>
    </source>
</evidence>